<dbReference type="EMBL" id="JACCBM010000001">
    <property type="protein sequence ID" value="NYD72192.1"/>
    <property type="molecule type" value="Genomic_DNA"/>
</dbReference>
<feature type="domain" description="RNA polymerase sigma-70 region 2" evidence="4">
    <location>
        <begin position="37"/>
        <end position="93"/>
    </location>
</feature>
<keyword evidence="6" id="KW-1185">Reference proteome</keyword>
<name>A0A852STW1_9MICO</name>
<dbReference type="InterPro" id="IPR007627">
    <property type="entry name" value="RNA_pol_sigma70_r2"/>
</dbReference>
<proteinExistence type="predicted"/>
<dbReference type="GO" id="GO:0016987">
    <property type="term" value="F:sigma factor activity"/>
    <property type="evidence" value="ECO:0007669"/>
    <property type="project" value="UniProtKB-KW"/>
</dbReference>
<keyword evidence="2" id="KW-0731">Sigma factor</keyword>
<dbReference type="GO" id="GO:0000428">
    <property type="term" value="C:DNA-directed RNA polymerase complex"/>
    <property type="evidence" value="ECO:0007669"/>
    <property type="project" value="UniProtKB-KW"/>
</dbReference>
<dbReference type="Pfam" id="PF04542">
    <property type="entry name" value="Sigma70_r2"/>
    <property type="match status" value="1"/>
</dbReference>
<keyword evidence="1" id="KW-0805">Transcription regulation</keyword>
<dbReference type="PANTHER" id="PTHR43133:SF66">
    <property type="entry name" value="ECF RNA POLYMERASE SIGMA FACTOR SIGK"/>
    <property type="match status" value="1"/>
</dbReference>
<dbReference type="GO" id="GO:0006352">
    <property type="term" value="P:DNA-templated transcription initiation"/>
    <property type="evidence" value="ECO:0007669"/>
    <property type="project" value="InterPro"/>
</dbReference>
<reference evidence="5 6" key="1">
    <citation type="submission" date="2020-07" db="EMBL/GenBank/DDBJ databases">
        <title>Sequencing the genomes of 1000 actinobacteria strains.</title>
        <authorList>
            <person name="Klenk H.-P."/>
        </authorList>
    </citation>
    <scope>NUCLEOTIDE SEQUENCE [LARGE SCALE GENOMIC DNA]</scope>
    <source>
        <strain evidence="5 6">DSM 26474</strain>
    </source>
</reference>
<evidence type="ECO:0000313" key="6">
    <source>
        <dbReference type="Proteomes" id="UP000549913"/>
    </source>
</evidence>
<dbReference type="Proteomes" id="UP000549913">
    <property type="component" value="Unassembled WGS sequence"/>
</dbReference>
<dbReference type="RefSeq" id="WP_179548998.1">
    <property type="nucleotide sequence ID" value="NZ_BSEW01000002.1"/>
</dbReference>
<keyword evidence="3" id="KW-0804">Transcription</keyword>
<dbReference type="SUPFAM" id="SSF88946">
    <property type="entry name" value="Sigma2 domain of RNA polymerase sigma factors"/>
    <property type="match status" value="1"/>
</dbReference>
<keyword evidence="5" id="KW-0240">DNA-directed RNA polymerase</keyword>
<dbReference type="PANTHER" id="PTHR43133">
    <property type="entry name" value="RNA POLYMERASE ECF-TYPE SIGMA FACTO"/>
    <property type="match status" value="1"/>
</dbReference>
<accession>A0A852STW1</accession>
<dbReference type="InterPro" id="IPR013325">
    <property type="entry name" value="RNA_pol_sigma_r2"/>
</dbReference>
<comment type="caution">
    <text evidence="5">The sequence shown here is derived from an EMBL/GenBank/DDBJ whole genome shotgun (WGS) entry which is preliminary data.</text>
</comment>
<sequence>MSQWSVTPDQAGLPSIPSLDGLLVRTASGDADAFADLYDRVAPRLLGFIRRFVADPQEAEDVAFEVFVDVWRRAARFDPRHGSALAWILQSAYGLAAGGETGAGAEIALSA</sequence>
<evidence type="ECO:0000313" key="5">
    <source>
        <dbReference type="EMBL" id="NYD72192.1"/>
    </source>
</evidence>
<dbReference type="InterPro" id="IPR039425">
    <property type="entry name" value="RNA_pol_sigma-70-like"/>
</dbReference>
<dbReference type="Gene3D" id="1.10.1740.10">
    <property type="match status" value="1"/>
</dbReference>
<protein>
    <submittedName>
        <fullName evidence="5">DNA-directed RNA polymerase specialized sigma24 family protein</fullName>
    </submittedName>
</protein>
<organism evidence="5 6">
    <name type="scientific">Herbiconiux flava</name>
    <dbReference type="NCBI Taxonomy" id="881268"/>
    <lineage>
        <taxon>Bacteria</taxon>
        <taxon>Bacillati</taxon>
        <taxon>Actinomycetota</taxon>
        <taxon>Actinomycetes</taxon>
        <taxon>Micrococcales</taxon>
        <taxon>Microbacteriaceae</taxon>
        <taxon>Herbiconiux</taxon>
    </lineage>
</organism>
<evidence type="ECO:0000256" key="2">
    <source>
        <dbReference type="ARBA" id="ARBA00023082"/>
    </source>
</evidence>
<evidence type="ECO:0000256" key="3">
    <source>
        <dbReference type="ARBA" id="ARBA00023163"/>
    </source>
</evidence>
<evidence type="ECO:0000256" key="1">
    <source>
        <dbReference type="ARBA" id="ARBA00023015"/>
    </source>
</evidence>
<dbReference type="AlphaFoldDB" id="A0A852STW1"/>
<evidence type="ECO:0000259" key="4">
    <source>
        <dbReference type="Pfam" id="PF04542"/>
    </source>
</evidence>
<gene>
    <name evidence="5" type="ORF">BJ984_003350</name>
</gene>